<dbReference type="InterPro" id="IPR045087">
    <property type="entry name" value="Cu-oxidase_fam"/>
</dbReference>
<sequence>MKNLILLILLAGPLAGKIVEYDLTISETTLSPAGKERTALTINGGIPGPTLRFREGDTARITVHNDLPKEETSLHWHGLLVPNAMDGVPYLTTPPIPAGGERVFEFPLTHAGTYWYHSHTGLQEQRGIYGSIVITPRGGESVKADRDYVLVLSDWTNENPKEVMRTLMRGSEYYAIKKGNAQSLVGAWQAGALGDYIQREKTRMPPMDLSDVYYDAFLINGQASSRLPARPGETIRLRLINAGASTYFYAHSATGPLTIVAADGPEVQPTPVNRLLIGMAETYDVLIKIPESGSWEFRATAQDNSGHASVFLGSGPEQFATPIPAPNLYSMDHMMEAAMDSMEDMNGGMDSMSSPEGERPNAPYRQLKARTSTALPSSAPVREIELHLTGDMTRYLWSFNGKTLAEDSTIPVRHGEVLRIKLINDTMMHHPLHLHGHFFRLLNGAGNRSPLKHTVDLPPMGSQTIEFLANEKGDWFFHCHLLYHMDAGMARVFSYEKATNPEHEPALDPKLINPTFFITEGMLLNNHTMGMAMFMRGREDFGLRWDYGFEHEEYEADLFWAHYFDPNLTAGIGYRFTNQHEAEDRFFAEVDYRLPYLIDSSLALDSEGDLRVGLGKEFQVTDRLSLFAELEYDTNTELESSAGASYLLNKQFSLTSSYHSEHGFGAGLSFRF</sequence>
<dbReference type="InterPro" id="IPR033138">
    <property type="entry name" value="Cu_oxidase_CS"/>
</dbReference>
<dbReference type="Pfam" id="PF04338">
    <property type="entry name" value="DUF481"/>
    <property type="match status" value="1"/>
</dbReference>
<evidence type="ECO:0000256" key="3">
    <source>
        <dbReference type="ARBA" id="ARBA00023008"/>
    </source>
</evidence>
<reference evidence="7" key="2">
    <citation type="submission" date="2020-09" db="EMBL/GenBank/DDBJ databases">
        <authorList>
            <person name="Sun Q."/>
            <person name="Kim S."/>
        </authorList>
    </citation>
    <scope>NUCLEOTIDE SEQUENCE</scope>
    <source>
        <strain evidence="7">KCTC 12988</strain>
    </source>
</reference>
<evidence type="ECO:0000313" key="8">
    <source>
        <dbReference type="Proteomes" id="UP000644507"/>
    </source>
</evidence>
<feature type="domain" description="Plastocyanin-like" evidence="6">
    <location>
        <begin position="25"/>
        <end position="137"/>
    </location>
</feature>
<evidence type="ECO:0000259" key="5">
    <source>
        <dbReference type="Pfam" id="PF07731"/>
    </source>
</evidence>
<dbReference type="Pfam" id="PF07731">
    <property type="entry name" value="Cu-oxidase_2"/>
    <property type="match status" value="1"/>
</dbReference>
<keyword evidence="3" id="KW-0186">Copper</keyword>
<dbReference type="CDD" id="cd13896">
    <property type="entry name" value="CuRO_3_CopA"/>
    <property type="match status" value="1"/>
</dbReference>
<organism evidence="7 8">
    <name type="scientific">Roseibacillus persicicus</name>
    <dbReference type="NCBI Taxonomy" id="454148"/>
    <lineage>
        <taxon>Bacteria</taxon>
        <taxon>Pseudomonadati</taxon>
        <taxon>Verrucomicrobiota</taxon>
        <taxon>Verrucomicrobiia</taxon>
        <taxon>Verrucomicrobiales</taxon>
        <taxon>Verrucomicrobiaceae</taxon>
        <taxon>Roseibacillus</taxon>
    </lineage>
</organism>
<dbReference type="Pfam" id="PF00394">
    <property type="entry name" value="Cu-oxidase"/>
    <property type="match status" value="1"/>
</dbReference>
<dbReference type="AlphaFoldDB" id="A0A918WDC8"/>
<evidence type="ECO:0000259" key="4">
    <source>
        <dbReference type="Pfam" id="PF00394"/>
    </source>
</evidence>
<dbReference type="Proteomes" id="UP000644507">
    <property type="component" value="Unassembled WGS sequence"/>
</dbReference>
<evidence type="ECO:0000256" key="2">
    <source>
        <dbReference type="ARBA" id="ARBA00023002"/>
    </source>
</evidence>
<dbReference type="CDD" id="cd13874">
    <property type="entry name" value="CuRO_2_CopA"/>
    <property type="match status" value="1"/>
</dbReference>
<dbReference type="InterPro" id="IPR034279">
    <property type="entry name" value="CuRO_3_CopA"/>
</dbReference>
<evidence type="ECO:0000256" key="1">
    <source>
        <dbReference type="ARBA" id="ARBA00022723"/>
    </source>
</evidence>
<feature type="domain" description="Plastocyanin-like" evidence="4">
    <location>
        <begin position="147"/>
        <end position="304"/>
    </location>
</feature>
<dbReference type="GO" id="GO:0016491">
    <property type="term" value="F:oxidoreductase activity"/>
    <property type="evidence" value="ECO:0007669"/>
    <property type="project" value="UniProtKB-KW"/>
</dbReference>
<dbReference type="InterPro" id="IPR011707">
    <property type="entry name" value="Cu-oxidase-like_N"/>
</dbReference>
<dbReference type="InterPro" id="IPR002355">
    <property type="entry name" value="Cu_oxidase_Cu_BS"/>
</dbReference>
<dbReference type="InterPro" id="IPR008972">
    <property type="entry name" value="Cupredoxin"/>
</dbReference>
<dbReference type="InterPro" id="IPR034282">
    <property type="entry name" value="CuRO_2_CopA"/>
</dbReference>
<keyword evidence="1" id="KW-0479">Metal-binding</keyword>
<dbReference type="EMBL" id="BMXI01000001">
    <property type="protein sequence ID" value="GHC40562.1"/>
    <property type="molecule type" value="Genomic_DNA"/>
</dbReference>
<dbReference type="PROSITE" id="PS00080">
    <property type="entry name" value="MULTICOPPER_OXIDASE2"/>
    <property type="match status" value="1"/>
</dbReference>
<reference evidence="7" key="1">
    <citation type="journal article" date="2014" name="Int. J. Syst. Evol. Microbiol.">
        <title>Complete genome sequence of Corynebacterium casei LMG S-19264T (=DSM 44701T), isolated from a smear-ripened cheese.</title>
        <authorList>
            <consortium name="US DOE Joint Genome Institute (JGI-PGF)"/>
            <person name="Walter F."/>
            <person name="Albersmeier A."/>
            <person name="Kalinowski J."/>
            <person name="Ruckert C."/>
        </authorList>
    </citation>
    <scope>NUCLEOTIDE SEQUENCE</scope>
    <source>
        <strain evidence="7">KCTC 12988</strain>
    </source>
</reference>
<protein>
    <recommendedName>
        <fullName evidence="9">Copper oxidase</fullName>
    </recommendedName>
</protein>
<keyword evidence="8" id="KW-1185">Reference proteome</keyword>
<dbReference type="Gene3D" id="2.60.40.420">
    <property type="entry name" value="Cupredoxins - blue copper proteins"/>
    <property type="match status" value="3"/>
</dbReference>
<dbReference type="GO" id="GO:0005507">
    <property type="term" value="F:copper ion binding"/>
    <property type="evidence" value="ECO:0007669"/>
    <property type="project" value="InterPro"/>
</dbReference>
<dbReference type="InterPro" id="IPR001117">
    <property type="entry name" value="Cu-oxidase_2nd"/>
</dbReference>
<evidence type="ECO:0000313" key="7">
    <source>
        <dbReference type="EMBL" id="GHC40562.1"/>
    </source>
</evidence>
<evidence type="ECO:0000259" key="6">
    <source>
        <dbReference type="Pfam" id="PF07732"/>
    </source>
</evidence>
<dbReference type="PANTHER" id="PTHR11709">
    <property type="entry name" value="MULTI-COPPER OXIDASE"/>
    <property type="match status" value="1"/>
</dbReference>
<dbReference type="PROSITE" id="PS00079">
    <property type="entry name" value="MULTICOPPER_OXIDASE1"/>
    <property type="match status" value="1"/>
</dbReference>
<gene>
    <name evidence="7" type="ORF">GCM10007100_01320</name>
</gene>
<accession>A0A918WDC8</accession>
<dbReference type="Pfam" id="PF07732">
    <property type="entry name" value="Cu-oxidase_3"/>
    <property type="match status" value="1"/>
</dbReference>
<dbReference type="PANTHER" id="PTHR11709:SF394">
    <property type="entry name" value="FI03373P-RELATED"/>
    <property type="match status" value="1"/>
</dbReference>
<comment type="caution">
    <text evidence="7">The sequence shown here is derived from an EMBL/GenBank/DDBJ whole genome shotgun (WGS) entry which is preliminary data.</text>
</comment>
<keyword evidence="2" id="KW-0560">Oxidoreductase</keyword>
<proteinExistence type="predicted"/>
<dbReference type="InterPro" id="IPR007433">
    <property type="entry name" value="DUF481"/>
</dbReference>
<dbReference type="InterPro" id="IPR034284">
    <property type="entry name" value="CuRO_1_CopA"/>
</dbReference>
<dbReference type="RefSeq" id="WP_189566354.1">
    <property type="nucleotide sequence ID" value="NZ_BMXI01000001.1"/>
</dbReference>
<dbReference type="CDD" id="cd13848">
    <property type="entry name" value="CuRO_1_CopA"/>
    <property type="match status" value="1"/>
</dbReference>
<feature type="domain" description="Plastocyanin-like" evidence="5">
    <location>
        <begin position="382"/>
        <end position="496"/>
    </location>
</feature>
<evidence type="ECO:0008006" key="9">
    <source>
        <dbReference type="Google" id="ProtNLM"/>
    </source>
</evidence>
<name>A0A918WDC8_9BACT</name>
<dbReference type="SUPFAM" id="SSF49503">
    <property type="entry name" value="Cupredoxins"/>
    <property type="match status" value="3"/>
</dbReference>
<dbReference type="InterPro" id="IPR011706">
    <property type="entry name" value="Cu-oxidase_C"/>
</dbReference>